<comment type="caution">
    <text evidence="1">The sequence shown here is derived from an EMBL/GenBank/DDBJ whole genome shotgun (WGS) entry which is preliminary data.</text>
</comment>
<dbReference type="GO" id="GO:0000209">
    <property type="term" value="P:protein polyubiquitination"/>
    <property type="evidence" value="ECO:0007669"/>
    <property type="project" value="TreeGrafter"/>
</dbReference>
<dbReference type="Proteomes" id="UP000695562">
    <property type="component" value="Unassembled WGS sequence"/>
</dbReference>
<evidence type="ECO:0000313" key="1">
    <source>
        <dbReference type="EMBL" id="KAF2075866.1"/>
    </source>
</evidence>
<accession>A0A8J4Q7H6</accession>
<evidence type="ECO:0000313" key="2">
    <source>
        <dbReference type="Proteomes" id="UP000695562"/>
    </source>
</evidence>
<dbReference type="AlphaFoldDB" id="A0A8J4Q7H6"/>
<dbReference type="OrthoDB" id="20616at2759"/>
<dbReference type="GO" id="GO:0005634">
    <property type="term" value="C:nucleus"/>
    <property type="evidence" value="ECO:0007669"/>
    <property type="project" value="TreeGrafter"/>
</dbReference>
<dbReference type="Pfam" id="PF09814">
    <property type="entry name" value="HECT_2"/>
    <property type="match status" value="1"/>
</dbReference>
<dbReference type="EMBL" id="AJWJ01000083">
    <property type="protein sequence ID" value="KAF2075866.1"/>
    <property type="molecule type" value="Genomic_DNA"/>
</dbReference>
<dbReference type="PANTHER" id="PTHR31531:SF2">
    <property type="entry name" value="E3 UBIQUITIN-PROTEIN LIGASE E3D"/>
    <property type="match status" value="1"/>
</dbReference>
<dbReference type="GO" id="GO:0030332">
    <property type="term" value="F:cyclin binding"/>
    <property type="evidence" value="ECO:0007669"/>
    <property type="project" value="TreeGrafter"/>
</dbReference>
<keyword evidence="2" id="KW-1185">Reference proteome</keyword>
<evidence type="ECO:0008006" key="3">
    <source>
        <dbReference type="Google" id="ProtNLM"/>
    </source>
</evidence>
<dbReference type="GO" id="GO:0000151">
    <property type="term" value="C:ubiquitin ligase complex"/>
    <property type="evidence" value="ECO:0007669"/>
    <property type="project" value="TreeGrafter"/>
</dbReference>
<dbReference type="InterPro" id="IPR019193">
    <property type="entry name" value="UBQ-conj_enz_E2-bd_prot"/>
</dbReference>
<name>A0A8J4Q7H6_9MYCE</name>
<protein>
    <recommendedName>
        <fullName evidence="3">HECT-type E3 ubiquitin transferase E3D</fullName>
    </recommendedName>
</protein>
<organism evidence="1 2">
    <name type="scientific">Polysphondylium violaceum</name>
    <dbReference type="NCBI Taxonomy" id="133409"/>
    <lineage>
        <taxon>Eukaryota</taxon>
        <taxon>Amoebozoa</taxon>
        <taxon>Evosea</taxon>
        <taxon>Eumycetozoa</taxon>
        <taxon>Dictyostelia</taxon>
        <taxon>Dictyosteliales</taxon>
        <taxon>Dictyosteliaceae</taxon>
        <taxon>Polysphondylium</taxon>
    </lineage>
</organism>
<proteinExistence type="predicted"/>
<dbReference type="GO" id="GO:0051865">
    <property type="term" value="P:protein autoubiquitination"/>
    <property type="evidence" value="ECO:0007669"/>
    <property type="project" value="TreeGrafter"/>
</dbReference>
<dbReference type="PANTHER" id="PTHR31531">
    <property type="entry name" value="E3 UBIQUITIN-PROTEIN LIGASE E3D FAMILY MEMBER"/>
    <property type="match status" value="1"/>
</dbReference>
<dbReference type="GO" id="GO:0005829">
    <property type="term" value="C:cytosol"/>
    <property type="evidence" value="ECO:0007669"/>
    <property type="project" value="TreeGrafter"/>
</dbReference>
<dbReference type="GO" id="GO:0031624">
    <property type="term" value="F:ubiquitin conjugating enzyme binding"/>
    <property type="evidence" value="ECO:0007669"/>
    <property type="project" value="TreeGrafter"/>
</dbReference>
<dbReference type="GO" id="GO:0061630">
    <property type="term" value="F:ubiquitin protein ligase activity"/>
    <property type="evidence" value="ECO:0007669"/>
    <property type="project" value="TreeGrafter"/>
</dbReference>
<gene>
    <name evidence="1" type="ORF">CYY_002852</name>
</gene>
<dbReference type="GO" id="GO:0043161">
    <property type="term" value="P:proteasome-mediated ubiquitin-dependent protein catabolic process"/>
    <property type="evidence" value="ECO:0007669"/>
    <property type="project" value="TreeGrafter"/>
</dbReference>
<reference evidence="1" key="1">
    <citation type="submission" date="2020-01" db="EMBL/GenBank/DDBJ databases">
        <title>Development of genomics and gene disruption for Polysphondylium violaceum indicates a role for the polyketide synthase stlB in stalk morphogenesis.</title>
        <authorList>
            <person name="Narita B."/>
            <person name="Kawabe Y."/>
            <person name="Kin K."/>
            <person name="Saito T."/>
            <person name="Gibbs R."/>
            <person name="Kuspa A."/>
            <person name="Muzny D."/>
            <person name="Queller D."/>
            <person name="Richards S."/>
            <person name="Strassman J."/>
            <person name="Sucgang R."/>
            <person name="Worley K."/>
            <person name="Schaap P."/>
        </authorList>
    </citation>
    <scope>NUCLEOTIDE SEQUENCE</scope>
    <source>
        <strain evidence="1">QSvi11</strain>
    </source>
</reference>
<sequence>MTTTQNDRNSNNAPFIYYIEKMKNIKSIHLVIKPCDGKSFYYFNVKSTHHSYQIDIKNIQDTTQQYTIDIKLPLHCKIDPRSTIHNLESNNILSNNNSIEIKSSLLIDDTNFDQHLYQDDVLQDHHSIALDRIDSLKSSLFDNSSHSSNIYCKYCFNTFINEQQQQQEEWKVKLLPSSNWVDLMDIWLCGCTGTTSFTDFPTSDITSIKQTCFVGDRYLLFHSDDIDKDHVYSSNSSHSSKIIDKDQQWDIVQCKLCHSSIGLSNDKQDYKLFKHQLTTSTNISLTDINTSNLFRQYTLETYISTYILSEHRSSIIYKFLIVSITDNTVYSMISLLNWETLLLSNFNNIDNDINFKPIIKVLYKNTFLNSGGTDAQDQEKERQQNQEILKTWSQSHDIKRIYLLPQDCIAVLSILANSNTIYPHHRKHFKNNNNFNMGYLSLR</sequence>
<dbReference type="GO" id="GO:0006513">
    <property type="term" value="P:protein monoubiquitination"/>
    <property type="evidence" value="ECO:0007669"/>
    <property type="project" value="TreeGrafter"/>
</dbReference>